<organism evidence="1 2">
    <name type="scientific">Raoultella phage Ro1</name>
    <dbReference type="NCBI Taxonomy" id="2053702"/>
    <lineage>
        <taxon>Viruses</taxon>
        <taxon>Duplodnaviria</taxon>
        <taxon>Heunggongvirae</taxon>
        <taxon>Uroviricota</taxon>
        <taxon>Caudoviricetes</taxon>
        <taxon>Vequintavirinae</taxon>
        <taxon>Mydovirus</taxon>
        <taxon>Mydovirus Ro1</taxon>
    </lineage>
</organism>
<keyword evidence="2" id="KW-1185">Reference proteome</keyword>
<proteinExistence type="predicted"/>
<evidence type="ECO:0000313" key="1">
    <source>
        <dbReference type="EMBL" id="AUE23409.1"/>
    </source>
</evidence>
<evidence type="ECO:0000313" key="2">
    <source>
        <dbReference type="Proteomes" id="UP000241480"/>
    </source>
</evidence>
<name>A0A2H4YGW0_9CAUD</name>
<dbReference type="Proteomes" id="UP000241480">
    <property type="component" value="Segment"/>
</dbReference>
<dbReference type="EMBL" id="MG250486">
    <property type="protein sequence ID" value="AUE23409.1"/>
    <property type="molecule type" value="Genomic_DNA"/>
</dbReference>
<accession>A0A2H4YGW0</accession>
<sequence>MDTRILTPYAYDPQKARLYMMTQRVTGFAADTKIVVARNEDNIIPHMGLMVNCQQRCLVTNLVS</sequence>
<gene>
    <name evidence="1" type="ORF">Ro1_00204</name>
</gene>
<protein>
    <submittedName>
        <fullName evidence="1">Structural protein</fullName>
    </submittedName>
</protein>
<reference evidence="1 2" key="1">
    <citation type="submission" date="2017-10" db="EMBL/GenBank/DDBJ databases">
        <title>Antibacterial composition for extension of chilled fish shelf life and decreasing of risk of food-borne infections, bacteriophage strains for its preparation.</title>
        <authorList>
            <person name="Zulkarneev E.R."/>
            <person name="Aleshkin A.V."/>
            <person name="Rubalsky O.V."/>
            <person name="Kiseleva I.A."/>
            <person name="Rubalskii E.O."/>
            <person name="Lebedev S.N."/>
        </authorList>
    </citation>
    <scope>NUCLEOTIDE SEQUENCE [LARGE SCALE GENOMIC DNA]</scope>
</reference>